<keyword evidence="1" id="KW-0472">Membrane</keyword>
<dbReference type="GO" id="GO:0016780">
    <property type="term" value="F:phosphotransferase activity, for other substituted phosphate groups"/>
    <property type="evidence" value="ECO:0007669"/>
    <property type="project" value="InterPro"/>
</dbReference>
<dbReference type="Pfam" id="PF01066">
    <property type="entry name" value="CDP-OH_P_transf"/>
    <property type="match status" value="1"/>
</dbReference>
<dbReference type="InterPro" id="IPR043130">
    <property type="entry name" value="CDP-OH_PTrfase_TM_dom"/>
</dbReference>
<feature type="transmembrane region" description="Helical" evidence="1">
    <location>
        <begin position="253"/>
        <end position="272"/>
    </location>
</feature>
<feature type="transmembrane region" description="Helical" evidence="1">
    <location>
        <begin position="229"/>
        <end position="247"/>
    </location>
</feature>
<evidence type="ECO:0000256" key="1">
    <source>
        <dbReference type="SAM" id="Phobius"/>
    </source>
</evidence>
<dbReference type="KEGG" id="nli:G3M70_12530"/>
<gene>
    <name evidence="2" type="ORF">G3M70_12530</name>
</gene>
<accession>A0A7T0G0T7</accession>
<dbReference type="AlphaFoldDB" id="A0A7T0G0T7"/>
<keyword evidence="1" id="KW-0812">Transmembrane</keyword>
<evidence type="ECO:0000313" key="2">
    <source>
        <dbReference type="EMBL" id="QPJ62655.1"/>
    </source>
</evidence>
<dbReference type="Proteomes" id="UP000594688">
    <property type="component" value="Chromosome"/>
</dbReference>
<name>A0A7T0G0T7_9BACT</name>
<dbReference type="GO" id="GO:0016020">
    <property type="term" value="C:membrane"/>
    <property type="evidence" value="ECO:0007669"/>
    <property type="project" value="InterPro"/>
</dbReference>
<feature type="transmembrane region" description="Helical" evidence="1">
    <location>
        <begin position="104"/>
        <end position="123"/>
    </location>
</feature>
<dbReference type="InterPro" id="IPR000462">
    <property type="entry name" value="CDP-OH_P_trans"/>
</dbReference>
<keyword evidence="2" id="KW-0808">Transferase</keyword>
<evidence type="ECO:0000313" key="3">
    <source>
        <dbReference type="Proteomes" id="UP000594688"/>
    </source>
</evidence>
<feature type="transmembrane region" description="Helical" evidence="1">
    <location>
        <begin position="129"/>
        <end position="148"/>
    </location>
</feature>
<keyword evidence="1" id="KW-1133">Transmembrane helix</keyword>
<organism evidence="2 3">
    <name type="scientific">Candidatus Nitronauta litoralis</name>
    <dbReference type="NCBI Taxonomy" id="2705533"/>
    <lineage>
        <taxon>Bacteria</taxon>
        <taxon>Pseudomonadati</taxon>
        <taxon>Nitrospinota/Tectimicrobiota group</taxon>
        <taxon>Nitrospinota</taxon>
        <taxon>Nitrospinia</taxon>
        <taxon>Nitrospinales</taxon>
        <taxon>Nitrospinaceae</taxon>
        <taxon>Candidatus Nitronauta</taxon>
    </lineage>
</organism>
<dbReference type="EMBL" id="CP048685">
    <property type="protein sequence ID" value="QPJ62655.1"/>
    <property type="molecule type" value="Genomic_DNA"/>
</dbReference>
<sequence>MAVNNSKDEITSHVLDDLVEPINRYAHVPIAGALVKPLTYTPITPNQVTLVSVLFGLAAAWEFSLGNVEGLLVGGLLFEASLILDCVDGQLARAKNMASDLGRLIDGVGGYIANLGVVVGIGLGFSETIPTLFGLTFITILRAIAYDYSKQAMTARIKDGEDWAQMEQDKIESQMKSTPSVLLTLYHGYLRFQRMVFEGRSGAANSSKKSWPTDQRIAFYKANKKVLSLWKWNGPDLVFFIMALGGVTGSLPALLLPLTIIAAAQLILTLYIHNTRIRYETSS</sequence>
<proteinExistence type="predicted"/>
<dbReference type="Gene3D" id="1.20.120.1760">
    <property type="match status" value="1"/>
</dbReference>
<reference evidence="2 3" key="1">
    <citation type="submission" date="2020-02" db="EMBL/GenBank/DDBJ databases">
        <title>Genomic and physiological characterization of two novel Nitrospinaceae genera.</title>
        <authorList>
            <person name="Mueller A.J."/>
            <person name="Jung M.-Y."/>
            <person name="Strachan C.R."/>
            <person name="Herbold C.W."/>
            <person name="Kirkegaard R.H."/>
            <person name="Daims H."/>
        </authorList>
    </citation>
    <scope>NUCLEOTIDE SEQUENCE [LARGE SCALE GENOMIC DNA]</scope>
    <source>
        <strain evidence="2">EB</strain>
    </source>
</reference>
<dbReference type="GO" id="GO:0008654">
    <property type="term" value="P:phospholipid biosynthetic process"/>
    <property type="evidence" value="ECO:0007669"/>
    <property type="project" value="InterPro"/>
</dbReference>
<protein>
    <submittedName>
        <fullName evidence="2">CDP-alcohol phosphatidyltransferase family protein</fullName>
    </submittedName>
</protein>